<dbReference type="RefSeq" id="WP_209977979.1">
    <property type="nucleotide sequence ID" value="NZ_JAGGLB010000041.1"/>
</dbReference>
<sequence>MQTGNDSVQGAWNRYKNGSKEAPKLDIQQSWWAMYGLGDGTSEWSMEEKFEQIAKAGFTGILGRLPAPAEAEQWRKLLDEYGFSFGIQSFPESREDLGLLMRQAKDFGVQYVNSQVADSFLIGAAAIQLLRELNEEACSAQIPYFIETHRGKVTQDLLRTVDYIQAVGDLRLTIDFSHYVLAGEMNEAAVKAEPFFEKLLQRTSAIHARVSNGQQIQVDIGAAGEHPMVPYFMRWWKRGMAYWLQRAQPGEVLPFVVELGPPAYSMICEAGSRQERGFRTDHREISDRWQQALVFKQLAEEAWKGTHVR</sequence>
<keyword evidence="2" id="KW-0413">Isomerase</keyword>
<proteinExistence type="predicted"/>
<dbReference type="SUPFAM" id="SSF51658">
    <property type="entry name" value="Xylose isomerase-like"/>
    <property type="match status" value="1"/>
</dbReference>
<comment type="caution">
    <text evidence="2">The sequence shown here is derived from an EMBL/GenBank/DDBJ whole genome shotgun (WGS) entry which is preliminary data.</text>
</comment>
<dbReference type="InterPro" id="IPR036237">
    <property type="entry name" value="Xyl_isomerase-like_sf"/>
</dbReference>
<evidence type="ECO:0000313" key="3">
    <source>
        <dbReference type="Proteomes" id="UP001519287"/>
    </source>
</evidence>
<reference evidence="2 3" key="1">
    <citation type="submission" date="2021-03" db="EMBL/GenBank/DDBJ databases">
        <title>Genomic Encyclopedia of Type Strains, Phase IV (KMG-IV): sequencing the most valuable type-strain genomes for metagenomic binning, comparative biology and taxonomic classification.</title>
        <authorList>
            <person name="Goeker M."/>
        </authorList>
    </citation>
    <scope>NUCLEOTIDE SEQUENCE [LARGE SCALE GENOMIC DNA]</scope>
    <source>
        <strain evidence="2 3">DSM 26048</strain>
    </source>
</reference>
<dbReference type="InterPro" id="IPR013022">
    <property type="entry name" value="Xyl_isomerase-like_TIM-brl"/>
</dbReference>
<dbReference type="Proteomes" id="UP001519287">
    <property type="component" value="Unassembled WGS sequence"/>
</dbReference>
<feature type="domain" description="Xylose isomerase-like TIM barrel" evidence="1">
    <location>
        <begin position="50"/>
        <end position="208"/>
    </location>
</feature>
<name>A0ABS4J833_9BACL</name>
<dbReference type="Gene3D" id="3.20.20.150">
    <property type="entry name" value="Divalent-metal-dependent TIM barrel enzymes"/>
    <property type="match status" value="1"/>
</dbReference>
<dbReference type="Pfam" id="PF01261">
    <property type="entry name" value="AP_endonuc_2"/>
    <property type="match status" value="1"/>
</dbReference>
<keyword evidence="3" id="KW-1185">Reference proteome</keyword>
<accession>A0ABS4J833</accession>
<protein>
    <submittedName>
        <fullName evidence="2">Sugar phosphate isomerase/epimerase</fullName>
    </submittedName>
</protein>
<organism evidence="2 3">
    <name type="scientific">Paenibacillus eucommiae</name>
    <dbReference type="NCBI Taxonomy" id="1355755"/>
    <lineage>
        <taxon>Bacteria</taxon>
        <taxon>Bacillati</taxon>
        <taxon>Bacillota</taxon>
        <taxon>Bacilli</taxon>
        <taxon>Bacillales</taxon>
        <taxon>Paenibacillaceae</taxon>
        <taxon>Paenibacillus</taxon>
    </lineage>
</organism>
<evidence type="ECO:0000259" key="1">
    <source>
        <dbReference type="Pfam" id="PF01261"/>
    </source>
</evidence>
<gene>
    <name evidence="2" type="ORF">J2Z66_007612</name>
</gene>
<dbReference type="GO" id="GO:0016853">
    <property type="term" value="F:isomerase activity"/>
    <property type="evidence" value="ECO:0007669"/>
    <property type="project" value="UniProtKB-KW"/>
</dbReference>
<evidence type="ECO:0000313" key="2">
    <source>
        <dbReference type="EMBL" id="MBP1995970.1"/>
    </source>
</evidence>
<dbReference type="EMBL" id="JAGGLB010000041">
    <property type="protein sequence ID" value="MBP1995970.1"/>
    <property type="molecule type" value="Genomic_DNA"/>
</dbReference>